<dbReference type="InterPro" id="IPR034079">
    <property type="entry name" value="R3H_KhpB"/>
</dbReference>
<dbReference type="SUPFAM" id="SSF82708">
    <property type="entry name" value="R3H domain"/>
    <property type="match status" value="1"/>
</dbReference>
<keyword evidence="9" id="KW-1185">Reference proteome</keyword>
<evidence type="ECO:0000259" key="7">
    <source>
        <dbReference type="PROSITE" id="PS51061"/>
    </source>
</evidence>
<dbReference type="CDD" id="cd02414">
    <property type="entry name" value="KH-II_Jag"/>
    <property type="match status" value="1"/>
</dbReference>
<dbReference type="RefSeq" id="WP_094924792.1">
    <property type="nucleotide sequence ID" value="NZ_NPIA01000005.1"/>
</dbReference>
<dbReference type="EMBL" id="NPIA01000005">
    <property type="protein sequence ID" value="OZM56567.1"/>
    <property type="molecule type" value="Genomic_DNA"/>
</dbReference>
<comment type="subcellular location">
    <subcellularLocation>
        <location evidence="6">Cytoplasm</location>
    </subcellularLocation>
</comment>
<dbReference type="Pfam" id="PF14804">
    <property type="entry name" value="Jag_N"/>
    <property type="match status" value="1"/>
</dbReference>
<feature type="domain" description="R3H" evidence="7">
    <location>
        <begin position="139"/>
        <end position="205"/>
    </location>
</feature>
<evidence type="ECO:0000313" key="9">
    <source>
        <dbReference type="Proteomes" id="UP000217083"/>
    </source>
</evidence>
<dbReference type="GO" id="GO:0071555">
    <property type="term" value="P:cell wall organization"/>
    <property type="evidence" value="ECO:0007669"/>
    <property type="project" value="UniProtKB-KW"/>
</dbReference>
<dbReference type="GO" id="GO:0005737">
    <property type="term" value="C:cytoplasm"/>
    <property type="evidence" value="ECO:0007669"/>
    <property type="project" value="UniProtKB-SubCell"/>
</dbReference>
<dbReference type="InterPro" id="IPR038247">
    <property type="entry name" value="Jag_N_dom_sf"/>
</dbReference>
<dbReference type="Gene3D" id="3.30.30.80">
    <property type="entry name" value="probable RNA-binding protein from clostridium symbiosum atcc 14940"/>
    <property type="match status" value="1"/>
</dbReference>
<accession>A0A263BT65</accession>
<dbReference type="NCBIfam" id="NF041568">
    <property type="entry name" value="Jag_EloR"/>
    <property type="match status" value="1"/>
</dbReference>
<dbReference type="InterPro" id="IPR036867">
    <property type="entry name" value="R3H_dom_sf"/>
</dbReference>
<comment type="caution">
    <text evidence="8">The sequence shown here is derived from an EMBL/GenBank/DDBJ whole genome shotgun (WGS) entry which is preliminary data.</text>
</comment>
<keyword evidence="5 6" id="KW-0961">Cell wall biogenesis/degradation</keyword>
<dbReference type="Gene3D" id="3.30.1370.50">
    <property type="entry name" value="R3H-like domain"/>
    <property type="match status" value="1"/>
</dbReference>
<reference evidence="9" key="1">
    <citation type="submission" date="2017-08" db="EMBL/GenBank/DDBJ databases">
        <authorList>
            <person name="Huang Z."/>
        </authorList>
    </citation>
    <scope>NUCLEOTIDE SEQUENCE [LARGE SCALE GENOMIC DNA]</scope>
    <source>
        <strain evidence="9">SA5d-4</strain>
    </source>
</reference>
<comment type="subunit">
    <text evidence="6">Forms a complex with KhpA.</text>
</comment>
<dbReference type="HAMAP" id="MF_00867">
    <property type="entry name" value="KhpB"/>
    <property type="match status" value="1"/>
</dbReference>
<dbReference type="InterPro" id="IPR015946">
    <property type="entry name" value="KH_dom-like_a/b"/>
</dbReference>
<keyword evidence="2 6" id="KW-0694">RNA-binding</keyword>
<comment type="caution">
    <text evidence="6">Lacks conserved residue(s) required for the propagation of feature annotation.</text>
</comment>
<keyword evidence="3 6" id="KW-0133">Cell shape</keyword>
<dbReference type="Proteomes" id="UP000217083">
    <property type="component" value="Unassembled WGS sequence"/>
</dbReference>
<dbReference type="PANTHER" id="PTHR35800:SF1">
    <property type="entry name" value="RNA-BINDING PROTEIN KHPB"/>
    <property type="match status" value="1"/>
</dbReference>
<comment type="function">
    <text evidence="6">A probable RNA chaperone. Forms a complex with KhpA which binds to cellular RNA and controls its expression. Plays a role in peptidoglycan (PG) homeostasis and cell length regulation.</text>
</comment>
<dbReference type="InterPro" id="IPR032782">
    <property type="entry name" value="KhpB_N"/>
</dbReference>
<organism evidence="8 9">
    <name type="scientific">Lottiidibacillus patelloidae</name>
    <dbReference type="NCBI Taxonomy" id="2670334"/>
    <lineage>
        <taxon>Bacteria</taxon>
        <taxon>Bacillati</taxon>
        <taxon>Bacillota</taxon>
        <taxon>Bacilli</taxon>
        <taxon>Bacillales</taxon>
        <taxon>Bacillaceae</taxon>
        <taxon>Lottiidibacillus</taxon>
    </lineage>
</organism>
<keyword evidence="4 6" id="KW-0143">Chaperone</keyword>
<dbReference type="InterPro" id="IPR038008">
    <property type="entry name" value="Jag_KH"/>
</dbReference>
<evidence type="ECO:0000256" key="1">
    <source>
        <dbReference type="ARBA" id="ARBA00022490"/>
    </source>
</evidence>
<reference evidence="8 9" key="2">
    <citation type="submission" date="2017-09" db="EMBL/GenBank/DDBJ databases">
        <title>Bacillus patelloidae sp. nov., isolated from the intestinal tract of a marine limpet.</title>
        <authorList>
            <person name="Liu R."/>
            <person name="Dong C."/>
            <person name="Shao Z."/>
        </authorList>
    </citation>
    <scope>NUCLEOTIDE SEQUENCE [LARGE SCALE GENOMIC DNA]</scope>
    <source>
        <strain evidence="8 9">SA5d-4</strain>
    </source>
</reference>
<sequence>MSEVTVAGKTVEDAIRLALEQLETTEDRLTIDVIEEGKKGFLGFGSKEAVIKATLIKDPIEEATKFLQEVTEKMGAPVTITTSMKQQYITFNLSGEKIALLIGKRGATLNALQNLTNLVANRYSKQYVRVILDAENYREKRKQSLELLADKLAKNAVRFKKKVHLEPMPSIERKVIHTALQNRHDVETTSEGVEPNRRVVIIPNR</sequence>
<dbReference type="Pfam" id="PF13083">
    <property type="entry name" value="KH_KhpA-B"/>
    <property type="match status" value="1"/>
</dbReference>
<dbReference type="CDD" id="cd02644">
    <property type="entry name" value="R3H_jag"/>
    <property type="match status" value="1"/>
</dbReference>
<comment type="similarity">
    <text evidence="6">Belongs to the KhpB RNA-binding protein family.</text>
</comment>
<name>A0A263BT65_9BACI</name>
<evidence type="ECO:0000256" key="2">
    <source>
        <dbReference type="ARBA" id="ARBA00022884"/>
    </source>
</evidence>
<evidence type="ECO:0000256" key="4">
    <source>
        <dbReference type="ARBA" id="ARBA00023186"/>
    </source>
</evidence>
<dbReference type="PANTHER" id="PTHR35800">
    <property type="entry name" value="PROTEIN JAG"/>
    <property type="match status" value="1"/>
</dbReference>
<protein>
    <recommendedName>
        <fullName evidence="6">RNA-binding protein KhpB</fullName>
    </recommendedName>
    <alternativeName>
        <fullName evidence="6">RNA-binding protein EloR</fullName>
    </alternativeName>
</protein>
<proteinExistence type="inferred from homology"/>
<dbReference type="PROSITE" id="PS51061">
    <property type="entry name" value="R3H"/>
    <property type="match status" value="1"/>
</dbReference>
<evidence type="ECO:0000256" key="3">
    <source>
        <dbReference type="ARBA" id="ARBA00022960"/>
    </source>
</evidence>
<keyword evidence="1 6" id="KW-0963">Cytoplasm</keyword>
<dbReference type="GO" id="GO:0008360">
    <property type="term" value="P:regulation of cell shape"/>
    <property type="evidence" value="ECO:0007669"/>
    <property type="project" value="UniProtKB-KW"/>
</dbReference>
<dbReference type="SMART" id="SM00393">
    <property type="entry name" value="R3H"/>
    <property type="match status" value="1"/>
</dbReference>
<dbReference type="SMART" id="SM01245">
    <property type="entry name" value="Jag_N"/>
    <property type="match status" value="1"/>
</dbReference>
<dbReference type="Pfam" id="PF01424">
    <property type="entry name" value="R3H"/>
    <property type="match status" value="1"/>
</dbReference>
<comment type="domain">
    <text evidence="6">Has an N-terminal Jag-N domain and 2 RNA-binding domains (KH and R3H).</text>
</comment>
<evidence type="ECO:0000256" key="6">
    <source>
        <dbReference type="HAMAP-Rule" id="MF_00867"/>
    </source>
</evidence>
<dbReference type="InterPro" id="IPR001374">
    <property type="entry name" value="R3H_dom"/>
</dbReference>
<dbReference type="GO" id="GO:0009252">
    <property type="term" value="P:peptidoglycan biosynthetic process"/>
    <property type="evidence" value="ECO:0007669"/>
    <property type="project" value="UniProtKB-UniRule"/>
</dbReference>
<evidence type="ECO:0000313" key="8">
    <source>
        <dbReference type="EMBL" id="OZM56567.1"/>
    </source>
</evidence>
<dbReference type="InterPro" id="IPR039247">
    <property type="entry name" value="KhpB"/>
</dbReference>
<evidence type="ECO:0000256" key="5">
    <source>
        <dbReference type="ARBA" id="ARBA00023316"/>
    </source>
</evidence>
<gene>
    <name evidence="6" type="primary">khpB</name>
    <name evidence="6" type="synonym">eloR</name>
    <name evidence="8" type="ORF">CIB95_10075</name>
</gene>
<dbReference type="AlphaFoldDB" id="A0A263BT65"/>
<dbReference type="GO" id="GO:0003723">
    <property type="term" value="F:RNA binding"/>
    <property type="evidence" value="ECO:0007669"/>
    <property type="project" value="UniProtKB-UniRule"/>
</dbReference>
<dbReference type="Gene3D" id="3.30.300.20">
    <property type="match status" value="1"/>
</dbReference>